<evidence type="ECO:0000313" key="5">
    <source>
        <dbReference type="Proteomes" id="UP001143304"/>
    </source>
</evidence>
<organism evidence="4 5">
    <name type="scientific">Candidatus Marimicrobium litorale</name>
    <dbReference type="NCBI Taxonomy" id="2518991"/>
    <lineage>
        <taxon>Bacteria</taxon>
        <taxon>Pseudomonadati</taxon>
        <taxon>Pseudomonadota</taxon>
        <taxon>Gammaproteobacteria</taxon>
        <taxon>Cellvibrionales</taxon>
        <taxon>Halieaceae</taxon>
        <taxon>Marimicrobium</taxon>
    </lineage>
</organism>
<reference evidence="4" key="1">
    <citation type="submission" date="2019-02" db="EMBL/GenBank/DDBJ databases">
        <authorList>
            <person name="Li S.-H."/>
        </authorList>
    </citation>
    <scope>NUCLEOTIDE SEQUENCE</scope>
    <source>
        <strain evidence="4">IMCC11814</strain>
    </source>
</reference>
<dbReference type="Gene3D" id="3.40.50.1820">
    <property type="entry name" value="alpha/beta hydrolase"/>
    <property type="match status" value="1"/>
</dbReference>
<keyword evidence="1 4" id="KW-0378">Hydrolase</keyword>
<gene>
    <name evidence="4" type="ORF">EYC82_13215</name>
</gene>
<dbReference type="InterPro" id="IPR000073">
    <property type="entry name" value="AB_hydrolase_1"/>
</dbReference>
<comment type="caution">
    <text evidence="4">The sequence shown here is derived from an EMBL/GenBank/DDBJ whole genome shotgun (WGS) entry which is preliminary data.</text>
</comment>
<feature type="region of interest" description="Disordered" evidence="2">
    <location>
        <begin position="323"/>
        <end position="342"/>
    </location>
</feature>
<protein>
    <submittedName>
        <fullName evidence="4">Alpha/beta fold hydrolase</fullName>
    </submittedName>
</protein>
<feature type="domain" description="AB hydrolase-1" evidence="3">
    <location>
        <begin position="43"/>
        <end position="148"/>
    </location>
</feature>
<dbReference type="InterPro" id="IPR000639">
    <property type="entry name" value="Epox_hydrolase-like"/>
</dbReference>
<evidence type="ECO:0000313" key="4">
    <source>
        <dbReference type="EMBL" id="MCX2978321.1"/>
    </source>
</evidence>
<accession>A0ABT3T7R7</accession>
<dbReference type="SUPFAM" id="SSF53474">
    <property type="entry name" value="alpha/beta-Hydrolases"/>
    <property type="match status" value="1"/>
</dbReference>
<proteinExistence type="predicted"/>
<dbReference type="NCBIfam" id="NF002043">
    <property type="entry name" value="PRK00870.1"/>
    <property type="match status" value="1"/>
</dbReference>
<dbReference type="PRINTS" id="PR00412">
    <property type="entry name" value="EPOXHYDRLASE"/>
</dbReference>
<evidence type="ECO:0000256" key="1">
    <source>
        <dbReference type="ARBA" id="ARBA00022801"/>
    </source>
</evidence>
<evidence type="ECO:0000256" key="2">
    <source>
        <dbReference type="SAM" id="MobiDB-lite"/>
    </source>
</evidence>
<dbReference type="Pfam" id="PF00561">
    <property type="entry name" value="Abhydrolase_1"/>
    <property type="match status" value="1"/>
</dbReference>
<dbReference type="Proteomes" id="UP001143304">
    <property type="component" value="Unassembled WGS sequence"/>
</dbReference>
<dbReference type="PANTHER" id="PTHR42977:SF3">
    <property type="entry name" value="AB HYDROLASE-1 DOMAIN-CONTAINING PROTEIN"/>
    <property type="match status" value="1"/>
</dbReference>
<dbReference type="InterPro" id="IPR029058">
    <property type="entry name" value="AB_hydrolase_fold"/>
</dbReference>
<sequence>MEFVRTPDACFDNLDGFPFAPNYVDVEGLRYHYVDVGPRDGEVILMLHGQPTWSYLYRKMIPVLVEAGYRVIAPDHIGMGRSDKPVDPRVHQYEQHVAWMKSFVSALELSDITLFVQDWGSLIGLRMAGDNPEKFARIVVANGDLAVIPEGLNPFTLPVFEFDETIQSTIEHMSLRPNDRITGFQYWVNFAASAPHLFAADMVDISTGNNLTEAQFDSYNAPFPTRIYWGGIRAFPSMVTGFGQQNVPAYEALGRFERPFLFIGGEDDANLGSVANQNKWIAHVPGAAGQPHTRYEAGHFIQEQVGGEMAAHVVLFMQANPLNQAKPDPEPDEEGPRGFEILEPKPDGTFRAWVGPTITGEEFAALQLPDDWIKNQPRETGVDGPDANRFLRSPDEREDGDFLVEDIFGFPWLHAATVVEQAAPLDENGLLIVTRVRKYHEITYNSGSTLVLLVAPSGDVYFRIGRDADRISDRPTIPSLWRLVEYTTEEPVILELFNGNEVIRTDNEDSFQGPVVIPGFTDP</sequence>
<dbReference type="PANTHER" id="PTHR42977">
    <property type="entry name" value="HYDROLASE-RELATED"/>
    <property type="match status" value="1"/>
</dbReference>
<keyword evidence="5" id="KW-1185">Reference proteome</keyword>
<evidence type="ECO:0000259" key="3">
    <source>
        <dbReference type="Pfam" id="PF00561"/>
    </source>
</evidence>
<dbReference type="GO" id="GO:0016787">
    <property type="term" value="F:hydrolase activity"/>
    <property type="evidence" value="ECO:0007669"/>
    <property type="project" value="UniProtKB-KW"/>
</dbReference>
<dbReference type="EMBL" id="SHNO01000001">
    <property type="protein sequence ID" value="MCX2978321.1"/>
    <property type="molecule type" value="Genomic_DNA"/>
</dbReference>
<dbReference type="InterPro" id="IPR051340">
    <property type="entry name" value="Haloalkane_dehalogenase"/>
</dbReference>
<name>A0ABT3T7R7_9GAMM</name>